<keyword evidence="5" id="KW-0539">Nucleus</keyword>
<protein>
    <recommendedName>
        <fullName evidence="6">Velvet domain-containing protein</fullName>
    </recommendedName>
</protein>
<dbReference type="RefSeq" id="XP_007719486.1">
    <property type="nucleotide sequence ID" value="XM_007721296.1"/>
</dbReference>
<dbReference type="HOGENOM" id="CLU_1815556_0_0_1"/>
<evidence type="ECO:0000256" key="2">
    <source>
        <dbReference type="ARBA" id="ARBA00022969"/>
    </source>
</evidence>
<keyword evidence="4" id="KW-0804">Transcription</keyword>
<dbReference type="InterPro" id="IPR038491">
    <property type="entry name" value="Velvet_dom_sf"/>
</dbReference>
<accession>W9YQR7</accession>
<evidence type="ECO:0000256" key="4">
    <source>
        <dbReference type="ARBA" id="ARBA00023163"/>
    </source>
</evidence>
<dbReference type="Proteomes" id="UP000019484">
    <property type="component" value="Unassembled WGS sequence"/>
</dbReference>
<evidence type="ECO:0000313" key="8">
    <source>
        <dbReference type="Proteomes" id="UP000019484"/>
    </source>
</evidence>
<dbReference type="GO" id="GO:0005634">
    <property type="term" value="C:nucleus"/>
    <property type="evidence" value="ECO:0007669"/>
    <property type="project" value="UniProtKB-SubCell"/>
</dbReference>
<dbReference type="STRING" id="1182541.W9YQR7"/>
<feature type="domain" description="Velvet" evidence="6">
    <location>
        <begin position="17"/>
        <end position="142"/>
    </location>
</feature>
<evidence type="ECO:0000256" key="3">
    <source>
        <dbReference type="ARBA" id="ARBA00023015"/>
    </source>
</evidence>
<dbReference type="PANTHER" id="PTHR33572">
    <property type="entry name" value="SPORE DEVELOPMENT REGULATOR VOSA"/>
    <property type="match status" value="1"/>
</dbReference>
<keyword evidence="8" id="KW-1185">Reference proteome</keyword>
<evidence type="ECO:0000256" key="5">
    <source>
        <dbReference type="ARBA" id="ARBA00023242"/>
    </source>
</evidence>
<dbReference type="AlphaFoldDB" id="W9YQR7"/>
<evidence type="ECO:0000256" key="1">
    <source>
        <dbReference type="ARBA" id="ARBA00004123"/>
    </source>
</evidence>
<dbReference type="PANTHER" id="PTHR33572:SF18">
    <property type="entry name" value="SPORE DEVELOPMENT REGULATOR VOSA"/>
    <property type="match status" value="1"/>
</dbReference>
<keyword evidence="3" id="KW-0805">Transcription regulation</keyword>
<comment type="caution">
    <text evidence="7">The sequence shown here is derived from an EMBL/GenBank/DDBJ whole genome shotgun (WGS) entry which is preliminary data.</text>
</comment>
<dbReference type="PROSITE" id="PS51821">
    <property type="entry name" value="VELVET"/>
    <property type="match status" value="1"/>
</dbReference>
<dbReference type="GO" id="GO:0030435">
    <property type="term" value="P:sporulation resulting in formation of a cellular spore"/>
    <property type="evidence" value="ECO:0007669"/>
    <property type="project" value="UniProtKB-KW"/>
</dbReference>
<evidence type="ECO:0000259" key="6">
    <source>
        <dbReference type="PROSITE" id="PS51821"/>
    </source>
</evidence>
<dbReference type="Gene3D" id="2.60.40.3960">
    <property type="entry name" value="Velvet domain"/>
    <property type="match status" value="1"/>
</dbReference>
<dbReference type="OrthoDB" id="5599552at2759"/>
<comment type="subcellular location">
    <subcellularLocation>
        <location evidence="1">Nucleus</location>
    </subcellularLocation>
</comment>
<dbReference type="InterPro" id="IPR037525">
    <property type="entry name" value="Velvet_dom"/>
</dbReference>
<dbReference type="InterPro" id="IPR021740">
    <property type="entry name" value="Velvet"/>
</dbReference>
<gene>
    <name evidence="7" type="ORF">A1O1_00377</name>
</gene>
<proteinExistence type="predicted"/>
<evidence type="ECO:0000313" key="7">
    <source>
        <dbReference type="EMBL" id="EXJ95257.1"/>
    </source>
</evidence>
<dbReference type="eggNOG" id="ENOG502RYQD">
    <property type="taxonomic scope" value="Eukaryota"/>
</dbReference>
<sequence length="142" mass="16021">MQNLPVLRAGELTGFVHNSAAYELNVVQQPNDGRALSSPKRNARGAVKWPLDPPCVVELFLRDGDQSRSYLHSPYWFCTSEIEAVNNEALESDTLSGALTSSLHKVKMHDSRDHGFFVFGDLYVKYPGVFRLKFTVFEMRQG</sequence>
<reference evidence="7 8" key="1">
    <citation type="submission" date="2013-03" db="EMBL/GenBank/DDBJ databases">
        <title>The Genome Sequence of Capronia coronata CBS 617.96.</title>
        <authorList>
            <consortium name="The Broad Institute Genomics Platform"/>
            <person name="Cuomo C."/>
            <person name="de Hoog S."/>
            <person name="Gorbushina A."/>
            <person name="Walker B."/>
            <person name="Young S.K."/>
            <person name="Zeng Q."/>
            <person name="Gargeya S."/>
            <person name="Fitzgerald M."/>
            <person name="Haas B."/>
            <person name="Abouelleil A."/>
            <person name="Allen A.W."/>
            <person name="Alvarado L."/>
            <person name="Arachchi H.M."/>
            <person name="Berlin A.M."/>
            <person name="Chapman S.B."/>
            <person name="Gainer-Dewar J."/>
            <person name="Goldberg J."/>
            <person name="Griggs A."/>
            <person name="Gujja S."/>
            <person name="Hansen M."/>
            <person name="Howarth C."/>
            <person name="Imamovic A."/>
            <person name="Ireland A."/>
            <person name="Larimer J."/>
            <person name="McCowan C."/>
            <person name="Murphy C."/>
            <person name="Pearson M."/>
            <person name="Poon T.W."/>
            <person name="Priest M."/>
            <person name="Roberts A."/>
            <person name="Saif S."/>
            <person name="Shea T."/>
            <person name="Sisk P."/>
            <person name="Sykes S."/>
            <person name="Wortman J."/>
            <person name="Nusbaum C."/>
            <person name="Birren B."/>
        </authorList>
    </citation>
    <scope>NUCLEOTIDE SEQUENCE [LARGE SCALE GENOMIC DNA]</scope>
    <source>
        <strain evidence="7 8">CBS 617.96</strain>
    </source>
</reference>
<dbReference type="GeneID" id="19155285"/>
<keyword evidence="2" id="KW-0749">Sporulation</keyword>
<name>W9YQR7_9EURO</name>
<dbReference type="EMBL" id="AMWN01000001">
    <property type="protein sequence ID" value="EXJ95257.1"/>
    <property type="molecule type" value="Genomic_DNA"/>
</dbReference>
<organism evidence="7 8">
    <name type="scientific">Capronia coronata CBS 617.96</name>
    <dbReference type="NCBI Taxonomy" id="1182541"/>
    <lineage>
        <taxon>Eukaryota</taxon>
        <taxon>Fungi</taxon>
        <taxon>Dikarya</taxon>
        <taxon>Ascomycota</taxon>
        <taxon>Pezizomycotina</taxon>
        <taxon>Eurotiomycetes</taxon>
        <taxon>Chaetothyriomycetidae</taxon>
        <taxon>Chaetothyriales</taxon>
        <taxon>Herpotrichiellaceae</taxon>
        <taxon>Capronia</taxon>
    </lineage>
</organism>
<dbReference type="Pfam" id="PF11754">
    <property type="entry name" value="Velvet"/>
    <property type="match status" value="1"/>
</dbReference>